<feature type="transmembrane region" description="Helical" evidence="4">
    <location>
        <begin position="146"/>
        <end position="165"/>
    </location>
</feature>
<organism evidence="5 6">
    <name type="scientific">Candidatus Woesebacteria bacterium RBG_13_36_22</name>
    <dbReference type="NCBI Taxonomy" id="1802478"/>
    <lineage>
        <taxon>Bacteria</taxon>
        <taxon>Candidatus Woeseibacteriota</taxon>
    </lineage>
</organism>
<keyword evidence="2 3" id="KW-0802">TPR repeat</keyword>
<dbReference type="Proteomes" id="UP000176939">
    <property type="component" value="Unassembled WGS sequence"/>
</dbReference>
<dbReference type="InterPro" id="IPR011990">
    <property type="entry name" value="TPR-like_helical_dom_sf"/>
</dbReference>
<evidence type="ECO:0000256" key="4">
    <source>
        <dbReference type="SAM" id="Phobius"/>
    </source>
</evidence>
<feature type="transmembrane region" description="Helical" evidence="4">
    <location>
        <begin position="291"/>
        <end position="313"/>
    </location>
</feature>
<reference evidence="5 6" key="1">
    <citation type="journal article" date="2016" name="Nat. Commun.">
        <title>Thousands of microbial genomes shed light on interconnected biogeochemical processes in an aquifer system.</title>
        <authorList>
            <person name="Anantharaman K."/>
            <person name="Brown C.T."/>
            <person name="Hug L.A."/>
            <person name="Sharon I."/>
            <person name="Castelle C.J."/>
            <person name="Probst A.J."/>
            <person name="Thomas B.C."/>
            <person name="Singh A."/>
            <person name="Wilkins M.J."/>
            <person name="Karaoz U."/>
            <person name="Brodie E.L."/>
            <person name="Williams K.H."/>
            <person name="Hubbard S.S."/>
            <person name="Banfield J.F."/>
        </authorList>
    </citation>
    <scope>NUCLEOTIDE SEQUENCE [LARGE SCALE GENOMIC DNA]</scope>
</reference>
<dbReference type="Gene3D" id="1.25.40.10">
    <property type="entry name" value="Tetratricopeptide repeat domain"/>
    <property type="match status" value="1"/>
</dbReference>
<accession>A0A1F7X698</accession>
<dbReference type="PANTHER" id="PTHR44227">
    <property type="match status" value="1"/>
</dbReference>
<keyword evidence="1" id="KW-0677">Repeat</keyword>
<feature type="transmembrane region" description="Helical" evidence="4">
    <location>
        <begin position="320"/>
        <end position="338"/>
    </location>
</feature>
<protein>
    <recommendedName>
        <fullName evidence="7">Glycosyltransferase RgtA/B/C/D-like domain-containing protein</fullName>
    </recommendedName>
</protein>
<dbReference type="Pfam" id="PF13181">
    <property type="entry name" value="TPR_8"/>
    <property type="match status" value="1"/>
</dbReference>
<proteinExistence type="predicted"/>
<evidence type="ECO:0000313" key="5">
    <source>
        <dbReference type="EMBL" id="OGM10614.1"/>
    </source>
</evidence>
<keyword evidence="4" id="KW-1133">Transmembrane helix</keyword>
<evidence type="ECO:0008006" key="7">
    <source>
        <dbReference type="Google" id="ProtNLM"/>
    </source>
</evidence>
<comment type="caution">
    <text evidence="5">The sequence shown here is derived from an EMBL/GenBank/DDBJ whole genome shotgun (WGS) entry which is preliminary data.</text>
</comment>
<dbReference type="EMBL" id="MGFQ01000004">
    <property type="protein sequence ID" value="OGM10614.1"/>
    <property type="molecule type" value="Genomic_DNA"/>
</dbReference>
<feature type="transmembrane region" description="Helical" evidence="4">
    <location>
        <begin position="350"/>
        <end position="367"/>
    </location>
</feature>
<feature type="transmembrane region" description="Helical" evidence="4">
    <location>
        <begin position="21"/>
        <end position="39"/>
    </location>
</feature>
<dbReference type="SMART" id="SM00028">
    <property type="entry name" value="TPR"/>
    <property type="match status" value="3"/>
</dbReference>
<dbReference type="AlphaFoldDB" id="A0A1F7X698"/>
<dbReference type="PANTHER" id="PTHR44227:SF3">
    <property type="entry name" value="PROTEIN O-MANNOSYL-TRANSFERASE TMTC4"/>
    <property type="match status" value="1"/>
</dbReference>
<feature type="transmembrane region" description="Helical" evidence="4">
    <location>
        <begin position="95"/>
        <end position="117"/>
    </location>
</feature>
<evidence type="ECO:0000256" key="2">
    <source>
        <dbReference type="ARBA" id="ARBA00022803"/>
    </source>
</evidence>
<feature type="transmembrane region" description="Helical" evidence="4">
    <location>
        <begin position="124"/>
        <end position="140"/>
    </location>
</feature>
<dbReference type="PROSITE" id="PS50005">
    <property type="entry name" value="TPR"/>
    <property type="match status" value="1"/>
</dbReference>
<dbReference type="SUPFAM" id="SSF48452">
    <property type="entry name" value="TPR-like"/>
    <property type="match status" value="1"/>
</dbReference>
<feature type="transmembrane region" description="Helical" evidence="4">
    <location>
        <begin position="177"/>
        <end position="206"/>
    </location>
</feature>
<dbReference type="InterPro" id="IPR052346">
    <property type="entry name" value="O-mannosyl-transferase_TMTC"/>
</dbReference>
<feature type="transmembrane region" description="Helical" evidence="4">
    <location>
        <begin position="254"/>
        <end position="271"/>
    </location>
</feature>
<feature type="transmembrane region" description="Helical" evidence="4">
    <location>
        <begin position="212"/>
        <end position="233"/>
    </location>
</feature>
<gene>
    <name evidence="5" type="ORF">A2Z67_05315</name>
</gene>
<dbReference type="InterPro" id="IPR019734">
    <property type="entry name" value="TPR_rpt"/>
</dbReference>
<keyword evidence="4" id="KW-0472">Membrane</keyword>
<name>A0A1F7X698_9BACT</name>
<sequence>MEKRKPTSTITNFFSAITTKKAIILIAIIGFLVFFNALFNKFVWDDNVYIIFNPNIQQFNILKFFGTNILDYLSYYRPIYALYNSLLYALFHNSYFFYHLFQIILHICNTVLLFLLFQRFFKKTLSLFLSLIFLIHPMQVEAVSYIAAVQEILFFFFGVLALLIISEKRVNIKRIAAICGLLFLSLLAKETAILFFFIILVFFILFQQTKTIINFLFGSLITLLFYAVLRFGIAKVYLIKLNSIPISQLNISERLINIPAIIFYYLKTFFYPSRLAVDQLWVVNNITLQSFYIPLILDLFFIALFILLGIYIFRTNRKVFSVFLFFVLWFSAGIFLHLQIFPLDLTVADHWFYSLMAGLLGLIGLFLHNVHLKKEPIRIIFIGLSLIILISLSVRTVVRNSNWRNPIILYSHDIQIENNYDLESNLGAELINVGNYNDAIVHINKSIDFFPTEVAFTNLGLAYQKLHMPQEATKYYSTALSINNGTIKQHDHYIYTYMYFAELLMQEGSFSDSAKVLHQAVIDYPTSSRLWLYLAYSEYQLGNSSEALIDASKAYNLDPSPTTGEVYDRIKNQIPVTINFN</sequence>
<feature type="transmembrane region" description="Helical" evidence="4">
    <location>
        <begin position="379"/>
        <end position="398"/>
    </location>
</feature>
<feature type="repeat" description="TPR" evidence="3">
    <location>
        <begin position="453"/>
        <end position="486"/>
    </location>
</feature>
<keyword evidence="4" id="KW-0812">Transmembrane</keyword>
<evidence type="ECO:0000256" key="1">
    <source>
        <dbReference type="ARBA" id="ARBA00022737"/>
    </source>
</evidence>
<evidence type="ECO:0000256" key="3">
    <source>
        <dbReference type="PROSITE-ProRule" id="PRU00339"/>
    </source>
</evidence>
<evidence type="ECO:0000313" key="6">
    <source>
        <dbReference type="Proteomes" id="UP000176939"/>
    </source>
</evidence>